<keyword evidence="4" id="KW-0503">Monooxygenase</keyword>
<reference evidence="4" key="1">
    <citation type="journal article" date="2014" name="Int. J. Syst. Evol. Microbiol.">
        <title>Complete genome sequence of Corynebacterium casei LMG S-19264T (=DSM 44701T), isolated from a smear-ripened cheese.</title>
        <authorList>
            <consortium name="US DOE Joint Genome Institute (JGI-PGF)"/>
            <person name="Walter F."/>
            <person name="Albersmeier A."/>
            <person name="Kalinowski J."/>
            <person name="Ruckert C."/>
        </authorList>
    </citation>
    <scope>NUCLEOTIDE SEQUENCE</scope>
    <source>
        <strain evidence="4">CGMCC 4.7110</strain>
    </source>
</reference>
<dbReference type="InterPro" id="IPR036661">
    <property type="entry name" value="Luciferase-like_sf"/>
</dbReference>
<dbReference type="RefSeq" id="WP_189265548.1">
    <property type="nucleotide sequence ID" value="NZ_BMML01000013.1"/>
</dbReference>
<feature type="domain" description="Luciferase-like" evidence="3">
    <location>
        <begin position="1"/>
        <end position="301"/>
    </location>
</feature>
<dbReference type="EMBL" id="BMML01000013">
    <property type="protein sequence ID" value="GGN23295.1"/>
    <property type="molecule type" value="Genomic_DNA"/>
</dbReference>
<dbReference type="GO" id="GO:0005829">
    <property type="term" value="C:cytosol"/>
    <property type="evidence" value="ECO:0007669"/>
    <property type="project" value="TreeGrafter"/>
</dbReference>
<name>A0A918CTL7_9ACTN</name>
<keyword evidence="5" id="KW-1185">Reference proteome</keyword>
<reference evidence="4" key="2">
    <citation type="submission" date="2020-09" db="EMBL/GenBank/DDBJ databases">
        <authorList>
            <person name="Sun Q."/>
            <person name="Zhou Y."/>
        </authorList>
    </citation>
    <scope>NUCLEOTIDE SEQUENCE</scope>
    <source>
        <strain evidence="4">CGMCC 4.7110</strain>
    </source>
</reference>
<dbReference type="Pfam" id="PF00296">
    <property type="entry name" value="Bac_luciferase"/>
    <property type="match status" value="1"/>
</dbReference>
<evidence type="ECO:0000313" key="5">
    <source>
        <dbReference type="Proteomes" id="UP000653411"/>
    </source>
</evidence>
<evidence type="ECO:0000256" key="1">
    <source>
        <dbReference type="ARBA" id="ARBA00007789"/>
    </source>
</evidence>
<dbReference type="CDD" id="cd00347">
    <property type="entry name" value="Flavin_utilizing_monoxygenases"/>
    <property type="match status" value="1"/>
</dbReference>
<dbReference type="GO" id="GO:0016705">
    <property type="term" value="F:oxidoreductase activity, acting on paired donors, with incorporation or reduction of molecular oxygen"/>
    <property type="evidence" value="ECO:0007669"/>
    <property type="project" value="InterPro"/>
</dbReference>
<dbReference type="Gene3D" id="3.20.20.30">
    <property type="entry name" value="Luciferase-like domain"/>
    <property type="match status" value="1"/>
</dbReference>
<accession>A0A918CTL7</accession>
<dbReference type="PANTHER" id="PTHR30137:SF6">
    <property type="entry name" value="LUCIFERASE-LIKE MONOOXYGENASE"/>
    <property type="match status" value="1"/>
</dbReference>
<feature type="region of interest" description="Disordered" evidence="2">
    <location>
        <begin position="337"/>
        <end position="362"/>
    </location>
</feature>
<dbReference type="InterPro" id="IPR019949">
    <property type="entry name" value="CmoO-like"/>
</dbReference>
<proteinExistence type="predicted"/>
<dbReference type="SUPFAM" id="SSF51679">
    <property type="entry name" value="Bacterial luciferase-like"/>
    <property type="match status" value="1"/>
</dbReference>
<gene>
    <name evidence="4" type="ORF">GCM10011578_055470</name>
</gene>
<evidence type="ECO:0000259" key="3">
    <source>
        <dbReference type="Pfam" id="PF00296"/>
    </source>
</evidence>
<evidence type="ECO:0000313" key="4">
    <source>
        <dbReference type="EMBL" id="GGN23295.1"/>
    </source>
</evidence>
<dbReference type="PANTHER" id="PTHR30137">
    <property type="entry name" value="LUCIFERASE-LIKE MONOOXYGENASE"/>
    <property type="match status" value="1"/>
</dbReference>
<organism evidence="4 5">
    <name type="scientific">Streptomyces fuscichromogenes</name>
    <dbReference type="NCBI Taxonomy" id="1324013"/>
    <lineage>
        <taxon>Bacteria</taxon>
        <taxon>Bacillati</taxon>
        <taxon>Actinomycetota</taxon>
        <taxon>Actinomycetes</taxon>
        <taxon>Kitasatosporales</taxon>
        <taxon>Streptomycetaceae</taxon>
        <taxon>Streptomyces</taxon>
    </lineage>
</organism>
<dbReference type="NCBIfam" id="TIGR03558">
    <property type="entry name" value="oxido_grp_1"/>
    <property type="match status" value="1"/>
</dbReference>
<dbReference type="Proteomes" id="UP000653411">
    <property type="component" value="Unassembled WGS sequence"/>
</dbReference>
<dbReference type="InterPro" id="IPR050766">
    <property type="entry name" value="Bact_Lucif_Oxidored"/>
</dbReference>
<dbReference type="InterPro" id="IPR011251">
    <property type="entry name" value="Luciferase-like_dom"/>
</dbReference>
<protein>
    <submittedName>
        <fullName evidence="4">Alkanal monooxygenase subunit alpha</fullName>
    </submittedName>
</protein>
<sequence>MKLSVLDTMLLRSDQSSADAIAATVALAQCADEAGYERYWVSEHHGGPLASTTPPVAVSTIAARTERIRVGSGGVMLPNHTAFDVAEQFSFLEAAYPGRIDLGLGRAPGGRAIAIYALRDGAAANPASFPHQVESIQAMVQPEGATVHVQGSTYTLKATPEARTTPTVWILGSSTESARLAGERGLPYAYAHHFSGTGTDEAVDVYRSRFRPSEHAERPRVLLTMNAVIAPTEDDARRLALPYALALLSMQTNGSMQRQPLVEDAETQALSGELKAFSTQLMAPWVVGTAAQGRAQISAFARRHDVDEVMIHPVAGAFTGTAADRSPQREATLRLLSVEEGHSSQEVPGEGASGGSPAVAAR</sequence>
<comment type="caution">
    <text evidence="4">The sequence shown here is derived from an EMBL/GenBank/DDBJ whole genome shotgun (WGS) entry which is preliminary data.</text>
</comment>
<evidence type="ECO:0000256" key="2">
    <source>
        <dbReference type="SAM" id="MobiDB-lite"/>
    </source>
</evidence>
<comment type="similarity">
    <text evidence="1">To bacterial alkanal monooxygenase alpha and beta chains.</text>
</comment>
<dbReference type="GO" id="GO:0004497">
    <property type="term" value="F:monooxygenase activity"/>
    <property type="evidence" value="ECO:0007669"/>
    <property type="project" value="UniProtKB-KW"/>
</dbReference>
<dbReference type="AlphaFoldDB" id="A0A918CTL7"/>
<keyword evidence="4" id="KW-0560">Oxidoreductase</keyword>